<evidence type="ECO:0000313" key="4">
    <source>
        <dbReference type="EMBL" id="PIR71547.1"/>
    </source>
</evidence>
<dbReference type="SUPFAM" id="SSF55811">
    <property type="entry name" value="Nudix"/>
    <property type="match status" value="1"/>
</dbReference>
<dbReference type="AlphaFoldDB" id="A0A2H0TJ51"/>
<dbReference type="EMBL" id="PFCK01000058">
    <property type="protein sequence ID" value="PIR71547.1"/>
    <property type="molecule type" value="Genomic_DNA"/>
</dbReference>
<feature type="domain" description="Nudix hydrolase" evidence="3">
    <location>
        <begin position="6"/>
        <end position="38"/>
    </location>
</feature>
<dbReference type="Gene3D" id="3.90.79.10">
    <property type="entry name" value="Nucleoside Triphosphate Pyrophosphohydrolase"/>
    <property type="match status" value="1"/>
</dbReference>
<protein>
    <recommendedName>
        <fullName evidence="3">Nudix hydrolase domain-containing protein</fullName>
    </recommendedName>
</protein>
<evidence type="ECO:0000313" key="5">
    <source>
        <dbReference type="Proteomes" id="UP000228909"/>
    </source>
</evidence>
<comment type="similarity">
    <text evidence="2">Belongs to the Nudix hydrolase family.</text>
</comment>
<accession>A0A2H0TJ51</accession>
<dbReference type="PRINTS" id="PR00502">
    <property type="entry name" value="NUDIXFAMILY"/>
</dbReference>
<gene>
    <name evidence="4" type="ORF">COU43_02080</name>
</gene>
<comment type="caution">
    <text evidence="4">The sequence shown here is derived from an EMBL/GenBank/DDBJ whole genome shotgun (WGS) entry which is preliminary data.</text>
</comment>
<dbReference type="GO" id="GO:0016787">
    <property type="term" value="F:hydrolase activity"/>
    <property type="evidence" value="ECO:0007669"/>
    <property type="project" value="UniProtKB-KW"/>
</dbReference>
<evidence type="ECO:0000256" key="1">
    <source>
        <dbReference type="ARBA" id="ARBA00022801"/>
    </source>
</evidence>
<keyword evidence="1 2" id="KW-0378">Hydrolase</keyword>
<dbReference type="InterPro" id="IPR020476">
    <property type="entry name" value="Nudix_hydrolase"/>
</dbReference>
<dbReference type="Proteomes" id="UP000228909">
    <property type="component" value="Unassembled WGS sequence"/>
</dbReference>
<organism evidence="4 5">
    <name type="scientific">Candidatus Nealsonbacteria bacterium CG10_big_fil_rev_8_21_14_0_10_37_25</name>
    <dbReference type="NCBI Taxonomy" id="1974711"/>
    <lineage>
        <taxon>Bacteria</taxon>
        <taxon>Candidatus Nealsoniibacteriota</taxon>
    </lineage>
</organism>
<evidence type="ECO:0000256" key="2">
    <source>
        <dbReference type="RuleBase" id="RU003476"/>
    </source>
</evidence>
<proteinExistence type="inferred from homology"/>
<name>A0A2H0TJ51_9BACT</name>
<dbReference type="Pfam" id="PF00293">
    <property type="entry name" value="NUDIX"/>
    <property type="match status" value="1"/>
</dbReference>
<dbReference type="InterPro" id="IPR015797">
    <property type="entry name" value="NUDIX_hydrolase-like_dom_sf"/>
</dbReference>
<dbReference type="PROSITE" id="PS00893">
    <property type="entry name" value="NUDIX_BOX"/>
    <property type="match status" value="1"/>
</dbReference>
<dbReference type="InterPro" id="IPR000086">
    <property type="entry name" value="NUDIX_hydrolase_dom"/>
</dbReference>
<evidence type="ECO:0000259" key="3">
    <source>
        <dbReference type="Pfam" id="PF00293"/>
    </source>
</evidence>
<sequence>MTGKKLLFFPGGYVDFGESAKKALVRETKEELGLKINNKQNDLSVL</sequence>
<reference evidence="5" key="1">
    <citation type="submission" date="2017-09" db="EMBL/GenBank/DDBJ databases">
        <title>Depth-based differentiation of microbial function through sediment-hosted aquifers and enrichment of novel symbionts in the deep terrestrial subsurface.</title>
        <authorList>
            <person name="Probst A.J."/>
            <person name="Ladd B."/>
            <person name="Jarett J.K."/>
            <person name="Geller-Mcgrath D.E."/>
            <person name="Sieber C.M.K."/>
            <person name="Emerson J.B."/>
            <person name="Anantharaman K."/>
            <person name="Thomas B.C."/>
            <person name="Malmstrom R."/>
            <person name="Stieglmeier M."/>
            <person name="Klingl A."/>
            <person name="Woyke T."/>
            <person name="Ryan C.M."/>
            <person name="Banfield J.F."/>
        </authorList>
    </citation>
    <scope>NUCLEOTIDE SEQUENCE [LARGE SCALE GENOMIC DNA]</scope>
</reference>
<dbReference type="InterPro" id="IPR020084">
    <property type="entry name" value="NUDIX_hydrolase_CS"/>
</dbReference>